<evidence type="ECO:0000313" key="5">
    <source>
        <dbReference type="EMBL" id="RJE19539.1"/>
    </source>
</evidence>
<keyword evidence="1" id="KW-0028">Amino-acid biosynthesis</keyword>
<dbReference type="InterPro" id="IPR017932">
    <property type="entry name" value="GATase_2_dom"/>
</dbReference>
<dbReference type="OrthoDB" id="10252281at2759"/>
<dbReference type="PANTHER" id="PTHR45937">
    <property type="entry name" value="ASPARAGINE SYNTHETASE DOMAIN-CONTAINING PROTEIN 1"/>
    <property type="match status" value="1"/>
</dbReference>
<evidence type="ECO:0000256" key="3">
    <source>
        <dbReference type="ARBA" id="ARBA00022962"/>
    </source>
</evidence>
<keyword evidence="2" id="KW-0061">Asparagine biosynthesis</keyword>
<evidence type="ECO:0000256" key="1">
    <source>
        <dbReference type="ARBA" id="ARBA00022605"/>
    </source>
</evidence>
<dbReference type="Gene3D" id="3.40.50.620">
    <property type="entry name" value="HUPs"/>
    <property type="match status" value="1"/>
</dbReference>
<dbReference type="GO" id="GO:0006529">
    <property type="term" value="P:asparagine biosynthetic process"/>
    <property type="evidence" value="ECO:0007669"/>
    <property type="project" value="UniProtKB-KW"/>
</dbReference>
<dbReference type="InterPro" id="IPR001962">
    <property type="entry name" value="Asn_synthase"/>
</dbReference>
<comment type="caution">
    <text evidence="5">The sequence shown here is derived from an EMBL/GenBank/DDBJ whole genome shotgun (WGS) entry which is preliminary data.</text>
</comment>
<feature type="domain" description="Glutamine amidotransferase type-2" evidence="4">
    <location>
        <begin position="2"/>
        <end position="292"/>
    </location>
</feature>
<name>A0A3A2Z8V9_9EURO</name>
<dbReference type="STRING" id="2070753.A0A3A2Z8V9"/>
<dbReference type="InterPro" id="IPR029055">
    <property type="entry name" value="Ntn_hydrolases_N"/>
</dbReference>
<dbReference type="InterPro" id="IPR051857">
    <property type="entry name" value="Asn_synthetase_domain"/>
</dbReference>
<dbReference type="PROSITE" id="PS51278">
    <property type="entry name" value="GATASE_TYPE_2"/>
    <property type="match status" value="1"/>
</dbReference>
<evidence type="ECO:0000259" key="4">
    <source>
        <dbReference type="PROSITE" id="PS51278"/>
    </source>
</evidence>
<gene>
    <name evidence="5" type="ORF">PHISCL_08127</name>
</gene>
<dbReference type="InterPro" id="IPR014729">
    <property type="entry name" value="Rossmann-like_a/b/a_fold"/>
</dbReference>
<dbReference type="EMBL" id="MVGC01000395">
    <property type="protein sequence ID" value="RJE19539.1"/>
    <property type="molecule type" value="Genomic_DNA"/>
</dbReference>
<protein>
    <recommendedName>
        <fullName evidence="4">Glutamine amidotransferase type-2 domain-containing protein</fullName>
    </recommendedName>
</protein>
<dbReference type="SUPFAM" id="SSF52402">
    <property type="entry name" value="Adenine nucleotide alpha hydrolases-like"/>
    <property type="match status" value="1"/>
</dbReference>
<keyword evidence="3" id="KW-0315">Glutamine amidotransferase</keyword>
<dbReference type="GO" id="GO:0004066">
    <property type="term" value="F:asparagine synthase (glutamine-hydrolyzing) activity"/>
    <property type="evidence" value="ECO:0007669"/>
    <property type="project" value="InterPro"/>
</dbReference>
<sequence>MCGIFFSLSPSHPVLPTDETCSLLRKRGPDSFQIHTVQHTTNDLNRSQTYHLTFISTVLSLRGDHVYRQPLIDPTSKSVLCWNGEAWKVAGEPVEDNDTELVFKMFLEAVKPSPSATGQTDTTDRRNAVYRFEDAISSISGPFSFVFYDAINSKLFFSRDCLGRRSLLQGFDETGSLKVCSLRDGDNPFEEVSTMGLHMIDLNADDASSNTYSIETLPWNYGDPTVYLRSPIPPMNKALPRDNPTRLTVESACVKDLEMRLRQALELRINDIPEPPNYTRMHDAKIAVLFSGGLDCTLLARLSHEILPSDETIDLLNVAFENPRVVAAASKNKTSTSAYENCPDRITGRASFAELQKVCPGRNWRFVAIDIPYSETTAHRNEVKRLMKPHNTEMDLSIACALYFASRGQGVAFESRAEEDKPVPYVSSTRVLLSGLGADELFAGYGRHGIAYSRNGFEGLIDEINLDVSRLGYRNLGRDDRVITHWGREARYPFIDEEFVAWVLQAPVWEKCGFGACKPAGHDKSSVDEIETGLDAEKMALRLVALRLGMSKVAREKKRAIQFGSRTAKMEKGGTKGTDSLT</sequence>
<proteinExistence type="predicted"/>
<dbReference type="SUPFAM" id="SSF56235">
    <property type="entry name" value="N-terminal nucleophile aminohydrolases (Ntn hydrolases)"/>
    <property type="match status" value="1"/>
</dbReference>
<dbReference type="AlphaFoldDB" id="A0A3A2Z8V9"/>
<dbReference type="CDD" id="cd01991">
    <property type="entry name" value="Asn_synthase_B_C"/>
    <property type="match status" value="1"/>
</dbReference>
<evidence type="ECO:0000313" key="6">
    <source>
        <dbReference type="Proteomes" id="UP000266188"/>
    </source>
</evidence>
<dbReference type="Proteomes" id="UP000266188">
    <property type="component" value="Unassembled WGS sequence"/>
</dbReference>
<dbReference type="Pfam" id="PF00733">
    <property type="entry name" value="Asn_synthase"/>
    <property type="match status" value="1"/>
</dbReference>
<dbReference type="Gene3D" id="3.60.20.10">
    <property type="entry name" value="Glutamine Phosphoribosylpyrophosphate, subunit 1, domain 1"/>
    <property type="match status" value="1"/>
</dbReference>
<dbReference type="PANTHER" id="PTHR45937:SF1">
    <property type="entry name" value="ASPARAGINE SYNTHETASE DOMAIN-CONTAINING PROTEIN 1"/>
    <property type="match status" value="1"/>
</dbReference>
<keyword evidence="6" id="KW-1185">Reference proteome</keyword>
<organism evidence="5 6">
    <name type="scientific">Aspergillus sclerotialis</name>
    <dbReference type="NCBI Taxonomy" id="2070753"/>
    <lineage>
        <taxon>Eukaryota</taxon>
        <taxon>Fungi</taxon>
        <taxon>Dikarya</taxon>
        <taxon>Ascomycota</taxon>
        <taxon>Pezizomycotina</taxon>
        <taxon>Eurotiomycetes</taxon>
        <taxon>Eurotiomycetidae</taxon>
        <taxon>Eurotiales</taxon>
        <taxon>Aspergillaceae</taxon>
        <taxon>Aspergillus</taxon>
        <taxon>Aspergillus subgen. Polypaecilum</taxon>
    </lineage>
</organism>
<evidence type="ECO:0000256" key="2">
    <source>
        <dbReference type="ARBA" id="ARBA00022888"/>
    </source>
</evidence>
<accession>A0A3A2Z8V9</accession>
<reference evidence="6" key="1">
    <citation type="submission" date="2017-02" db="EMBL/GenBank/DDBJ databases">
        <authorList>
            <person name="Tafer H."/>
            <person name="Lopandic K."/>
        </authorList>
    </citation>
    <scope>NUCLEOTIDE SEQUENCE [LARGE SCALE GENOMIC DNA]</scope>
    <source>
        <strain evidence="6">CBS 366.77</strain>
    </source>
</reference>
<dbReference type="CDD" id="cd03766">
    <property type="entry name" value="Gn_AT_II_novel"/>
    <property type="match status" value="1"/>
</dbReference>